<dbReference type="EMBL" id="JALPRK010000014">
    <property type="protein sequence ID" value="MCK8488553.1"/>
    <property type="molecule type" value="Genomic_DNA"/>
</dbReference>
<feature type="domain" description="Acyltransferase 3" evidence="4">
    <location>
        <begin position="17"/>
        <end position="314"/>
    </location>
</feature>
<dbReference type="PANTHER" id="PTHR37312:SF1">
    <property type="entry name" value="MEMBRANE-BOUND ACYLTRANSFERASE YKRP-RELATED"/>
    <property type="match status" value="1"/>
</dbReference>
<dbReference type="AlphaFoldDB" id="A0A9X2BQQ3"/>
<dbReference type="Proteomes" id="UP001139534">
    <property type="component" value="Unassembled WGS sequence"/>
</dbReference>
<dbReference type="Pfam" id="PF01757">
    <property type="entry name" value="Acyl_transf_3"/>
    <property type="match status" value="1"/>
</dbReference>
<feature type="transmembrane region" description="Helical" evidence="3">
    <location>
        <begin position="191"/>
        <end position="219"/>
    </location>
</feature>
<feature type="transmembrane region" description="Helical" evidence="3">
    <location>
        <begin position="239"/>
        <end position="258"/>
    </location>
</feature>
<feature type="transmembrane region" description="Helical" evidence="3">
    <location>
        <begin position="270"/>
        <end position="291"/>
    </location>
</feature>
<evidence type="ECO:0000256" key="3">
    <source>
        <dbReference type="SAM" id="Phobius"/>
    </source>
</evidence>
<feature type="transmembrane region" description="Helical" evidence="3">
    <location>
        <begin position="106"/>
        <end position="124"/>
    </location>
</feature>
<organism evidence="5 6">
    <name type="scientific">Paenibacillus mellifer</name>
    <dbReference type="NCBI Taxonomy" id="2937794"/>
    <lineage>
        <taxon>Bacteria</taxon>
        <taxon>Bacillati</taxon>
        <taxon>Bacillota</taxon>
        <taxon>Bacilli</taxon>
        <taxon>Bacillales</taxon>
        <taxon>Paenibacillaceae</taxon>
        <taxon>Paenibacillus</taxon>
    </lineage>
</organism>
<protein>
    <submittedName>
        <fullName evidence="5">Fucose 4-O-acetylase</fullName>
    </submittedName>
</protein>
<gene>
    <name evidence="5" type="ORF">M0651_15365</name>
</gene>
<feature type="transmembrane region" description="Helical" evidence="3">
    <location>
        <begin position="136"/>
        <end position="155"/>
    </location>
</feature>
<evidence type="ECO:0000256" key="1">
    <source>
        <dbReference type="ARBA" id="ARBA00004370"/>
    </source>
</evidence>
<comment type="subcellular location">
    <subcellularLocation>
        <location evidence="1">Membrane</location>
    </subcellularLocation>
</comment>
<dbReference type="GO" id="GO:0016747">
    <property type="term" value="F:acyltransferase activity, transferring groups other than amino-acyl groups"/>
    <property type="evidence" value="ECO:0007669"/>
    <property type="project" value="InterPro"/>
</dbReference>
<dbReference type="InterPro" id="IPR052734">
    <property type="entry name" value="Nod_factor_acetyltransferase"/>
</dbReference>
<dbReference type="PANTHER" id="PTHR37312">
    <property type="entry name" value="MEMBRANE-BOUND ACYLTRANSFERASE YKRP-RELATED"/>
    <property type="match status" value="1"/>
</dbReference>
<comment type="similarity">
    <text evidence="2">Belongs to the acyltransferase 3 family.</text>
</comment>
<name>A0A9X2BQQ3_9BACL</name>
<reference evidence="5" key="1">
    <citation type="submission" date="2022-04" db="EMBL/GenBank/DDBJ databases">
        <authorList>
            <person name="Seo M.-J."/>
        </authorList>
    </citation>
    <scope>NUCLEOTIDE SEQUENCE</scope>
    <source>
        <strain evidence="5">MBLB2552</strain>
    </source>
</reference>
<dbReference type="RefSeq" id="WP_248552627.1">
    <property type="nucleotide sequence ID" value="NZ_JALPRK010000014.1"/>
</dbReference>
<dbReference type="InterPro" id="IPR002656">
    <property type="entry name" value="Acyl_transf_3_dom"/>
</dbReference>
<keyword evidence="3" id="KW-0812">Transmembrane</keyword>
<proteinExistence type="inferred from homology"/>
<feature type="transmembrane region" description="Helical" evidence="3">
    <location>
        <begin position="297"/>
        <end position="314"/>
    </location>
</feature>
<keyword evidence="6" id="KW-1185">Reference proteome</keyword>
<comment type="caution">
    <text evidence="5">The sequence shown here is derived from an EMBL/GenBank/DDBJ whole genome shotgun (WGS) entry which is preliminary data.</text>
</comment>
<evidence type="ECO:0000313" key="5">
    <source>
        <dbReference type="EMBL" id="MCK8488553.1"/>
    </source>
</evidence>
<keyword evidence="3" id="KW-1133">Transmembrane helix</keyword>
<feature type="transmembrane region" description="Helical" evidence="3">
    <location>
        <begin position="43"/>
        <end position="64"/>
    </location>
</feature>
<keyword evidence="3" id="KW-0472">Membrane</keyword>
<sequence length="350" mass="39458">MTSSKINPQGEVFFLNLRFLLILCVFVGNAIEPLTTRIDGLHTLYQWIFTFHMPLFVFVTGYFAKSNLTGGKGRKIMLQIGLQYVIFQSLYSVLDASVFQVDHIHHSFFAPYLLLWFLVSHLGWRMMLLLMRKYSPLQQLAASTLLAVLVGYLQIEGVWFSISRTFVFLPFFVLGYHFSERLLERLQNPTFKASFALISLGWLISLGFGVASVNSGWLYGSMTYIQLGHPEWYAGVFRLLLYPVQLLAGLAFLGLVPSRASHLTELGRRTLYVFLLHGFIVRLAAVSPLYGYVHGEAGGLLVIAGAVALTLLLAQSWVRKWCAPLVEPPVEWLLKLEHRALQQLGAAGKP</sequence>
<feature type="transmembrane region" description="Helical" evidence="3">
    <location>
        <begin position="12"/>
        <end position="31"/>
    </location>
</feature>
<feature type="transmembrane region" description="Helical" evidence="3">
    <location>
        <begin position="161"/>
        <end position="179"/>
    </location>
</feature>
<feature type="transmembrane region" description="Helical" evidence="3">
    <location>
        <begin position="76"/>
        <end position="94"/>
    </location>
</feature>
<evidence type="ECO:0000256" key="2">
    <source>
        <dbReference type="ARBA" id="ARBA00007400"/>
    </source>
</evidence>
<evidence type="ECO:0000259" key="4">
    <source>
        <dbReference type="Pfam" id="PF01757"/>
    </source>
</evidence>
<accession>A0A9X2BQQ3</accession>
<evidence type="ECO:0000313" key="6">
    <source>
        <dbReference type="Proteomes" id="UP001139534"/>
    </source>
</evidence>